<dbReference type="AlphaFoldDB" id="A0A7T4E3J0"/>
<evidence type="ECO:0000256" key="1">
    <source>
        <dbReference type="PROSITE-ProRule" id="PRU00409"/>
    </source>
</evidence>
<dbReference type="EMBL" id="CP065997">
    <property type="protein sequence ID" value="QQB34159.1"/>
    <property type="molecule type" value="Genomic_DNA"/>
</dbReference>
<dbReference type="InterPro" id="IPR011761">
    <property type="entry name" value="ATP-grasp"/>
</dbReference>
<evidence type="ECO:0000313" key="3">
    <source>
        <dbReference type="EMBL" id="QQB34159.1"/>
    </source>
</evidence>
<gene>
    <name evidence="3" type="ORF">I6I07_26695</name>
</gene>
<name>A0A7T4E3J0_9BURK</name>
<dbReference type="Proteomes" id="UP000595231">
    <property type="component" value="Chromosome"/>
</dbReference>
<evidence type="ECO:0000313" key="4">
    <source>
        <dbReference type="Proteomes" id="UP000595231"/>
    </source>
</evidence>
<evidence type="ECO:0000259" key="2">
    <source>
        <dbReference type="PROSITE" id="PS50975"/>
    </source>
</evidence>
<accession>A0A7T4E3J0</accession>
<dbReference type="SUPFAM" id="SSF56059">
    <property type="entry name" value="Glutathione synthetase ATP-binding domain-like"/>
    <property type="match status" value="1"/>
</dbReference>
<organism evidence="3 4">
    <name type="scientific">Achromobacter deleyi</name>
    <dbReference type="NCBI Taxonomy" id="1353891"/>
    <lineage>
        <taxon>Bacteria</taxon>
        <taxon>Pseudomonadati</taxon>
        <taxon>Pseudomonadota</taxon>
        <taxon>Betaproteobacteria</taxon>
        <taxon>Burkholderiales</taxon>
        <taxon>Alcaligenaceae</taxon>
        <taxon>Achromobacter</taxon>
    </lineage>
</organism>
<feature type="domain" description="ATP-grasp" evidence="2">
    <location>
        <begin position="137"/>
        <end position="314"/>
    </location>
</feature>
<protein>
    <submittedName>
        <fullName evidence="3">ATP-grasp domain-containing protein</fullName>
    </submittedName>
</protein>
<keyword evidence="1" id="KW-0547">Nucleotide-binding</keyword>
<proteinExistence type="predicted"/>
<dbReference type="Gene3D" id="3.40.50.20">
    <property type="match status" value="1"/>
</dbReference>
<sequence length="344" mass="38331">MNPLADQGTSMAAGSKGPWAVAVTGVGAIIGQGIVKSLRQCKYQVRIIGIDRSADSPGPRFCDAFEQKPDAPEDSQAYLDYWTHIVHTHGIRLILPGLEIDVAFFDRHRELFTNLGVRLALNTTELIAKTSDKWDFGLELGAFGYPSIPSARPTSWVDAVERLGPPPLLLKPRRGNGSRGIHVLEDETDFAYWQRKAGSAWMLQRIVGSDQEEYTVGVFGLGGVRWLGPLIFRRRLSTAGNTLVAEVVNEHPVIEAALDRLCQYFKPWGPTNFQFRVENGTAFLLEINPRFSSSNSLRTAFGFNEAEMAIELYLLDREPDAPRIHPGKAWRYTEDFVTHAGHPL</sequence>
<dbReference type="RefSeq" id="WP_198484378.1">
    <property type="nucleotide sequence ID" value="NZ_CP065997.1"/>
</dbReference>
<reference evidence="3 4" key="1">
    <citation type="submission" date="2020-12" db="EMBL/GenBank/DDBJ databases">
        <title>FDA dAtabase for Regulatory Grade micrObial Sequences (FDA-ARGOS): Supporting development and validation of Infectious Disease Dx tests.</title>
        <authorList>
            <person name="Sproer C."/>
            <person name="Gronow S."/>
            <person name="Severitt S."/>
            <person name="Schroder I."/>
            <person name="Tallon L."/>
            <person name="Sadzewicz L."/>
            <person name="Zhao X."/>
            <person name="Boylan J."/>
            <person name="Ott S."/>
            <person name="Bowen H."/>
            <person name="Vavikolanu K."/>
            <person name="Mehta A."/>
            <person name="Aluvathingal J."/>
            <person name="Nadendla S."/>
            <person name="Lowell S."/>
            <person name="Myers T."/>
            <person name="Yan Y."/>
            <person name="Sichtig H."/>
        </authorList>
    </citation>
    <scope>NUCLEOTIDE SEQUENCE [LARGE SCALE GENOMIC DNA]</scope>
    <source>
        <strain evidence="3 4">FDAARGOS_1050</strain>
    </source>
</reference>
<dbReference type="Gene3D" id="3.30.470.20">
    <property type="entry name" value="ATP-grasp fold, B domain"/>
    <property type="match status" value="1"/>
</dbReference>
<keyword evidence="1" id="KW-0067">ATP-binding</keyword>
<dbReference type="GO" id="GO:0005524">
    <property type="term" value="F:ATP binding"/>
    <property type="evidence" value="ECO:0007669"/>
    <property type="project" value="UniProtKB-UniRule"/>
</dbReference>
<dbReference type="GO" id="GO:0046872">
    <property type="term" value="F:metal ion binding"/>
    <property type="evidence" value="ECO:0007669"/>
    <property type="project" value="InterPro"/>
</dbReference>
<dbReference type="Pfam" id="PF15632">
    <property type="entry name" value="ATPgrasp_Ter"/>
    <property type="match status" value="1"/>
</dbReference>
<dbReference type="PROSITE" id="PS50975">
    <property type="entry name" value="ATP_GRASP"/>
    <property type="match status" value="1"/>
</dbReference>